<keyword evidence="1" id="KW-0732">Signal</keyword>
<protein>
    <submittedName>
        <fullName evidence="2">Chemosensory protein 1</fullName>
    </submittedName>
</protein>
<dbReference type="PANTHER" id="PTHR11257:SF12">
    <property type="entry name" value="EJACULATORY BULB-SPECIFIC PROTEIN 3-RELATED"/>
    <property type="match status" value="1"/>
</dbReference>
<dbReference type="EMBL" id="KF984186">
    <property type="protein sequence ID" value="AIX97069.1"/>
    <property type="molecule type" value="mRNA"/>
</dbReference>
<name>A0A1I9HZQ6_9CUCU</name>
<dbReference type="InterPro" id="IPR036682">
    <property type="entry name" value="OS_D_A10/PebIII_sf"/>
</dbReference>
<accession>A0A1I9HZQ6</accession>
<proteinExistence type="evidence at transcript level"/>
<sequence>MRRVVAFVFLVTFIYANEQPKYTTKYDNIDLEEIVTNDRLLKNYVYCLLDKGPCTSDGQELKRNMPDAIKTDCAKCSEKQRTGSEYIMKYLIDHKPEYWMPLEEKYDPEGSYKKKYLESKKKNEKETF</sequence>
<dbReference type="PANTHER" id="PTHR11257">
    <property type="entry name" value="CHEMOSENSORY PROTEIN-RELATED"/>
    <property type="match status" value="1"/>
</dbReference>
<dbReference type="SUPFAM" id="SSF100910">
    <property type="entry name" value="Chemosensory protein Csp2"/>
    <property type="match status" value="1"/>
</dbReference>
<evidence type="ECO:0000256" key="1">
    <source>
        <dbReference type="SAM" id="SignalP"/>
    </source>
</evidence>
<organism evidence="2">
    <name type="scientific">Dastarcus helophoroides</name>
    <dbReference type="NCBI Taxonomy" id="1169899"/>
    <lineage>
        <taxon>Eukaryota</taxon>
        <taxon>Metazoa</taxon>
        <taxon>Ecdysozoa</taxon>
        <taxon>Arthropoda</taxon>
        <taxon>Hexapoda</taxon>
        <taxon>Insecta</taxon>
        <taxon>Pterygota</taxon>
        <taxon>Neoptera</taxon>
        <taxon>Endopterygota</taxon>
        <taxon>Coleoptera</taxon>
        <taxon>Polyphaga</taxon>
        <taxon>Cucujiformia</taxon>
        <taxon>Coccinelloidea</taxon>
        <taxon>Bothrideridae</taxon>
        <taxon>Dastarcus</taxon>
    </lineage>
</organism>
<feature type="chain" id="PRO_5012836907" evidence="1">
    <location>
        <begin position="17"/>
        <end position="128"/>
    </location>
</feature>
<dbReference type="Pfam" id="PF03392">
    <property type="entry name" value="OS-D"/>
    <property type="match status" value="1"/>
</dbReference>
<reference evidence="2" key="2">
    <citation type="journal article" date="2014" name="Comp. Biochem. Physiol. Part D Genomics Proteomics">
        <title>Analysis of chemosensory gene families in the beetle Monochamus alternatus and its parasitoid Dastarcus helophoroides.</title>
        <authorList>
            <person name="Wang J."/>
            <person name="Li D.Z."/>
            <person name="Min S.F."/>
            <person name="Mi F."/>
            <person name="Zhou S.S."/>
            <person name="Wang M.Q."/>
        </authorList>
    </citation>
    <scope>NUCLEOTIDE SEQUENCE</scope>
</reference>
<reference evidence="2" key="1">
    <citation type="submission" date="2013-12" db="EMBL/GenBank/DDBJ databases">
        <authorList>
            <person name="Schubert J."/>
        </authorList>
    </citation>
    <scope>NUCLEOTIDE SEQUENCE</scope>
</reference>
<dbReference type="AlphaFoldDB" id="A0A1I9HZQ6"/>
<feature type="signal peptide" evidence="1">
    <location>
        <begin position="1"/>
        <end position="16"/>
    </location>
</feature>
<dbReference type="Gene3D" id="1.10.2080.10">
    <property type="entry name" value="Insect odorant-binding protein A10/Ejaculatory bulb-specific protein 3"/>
    <property type="match status" value="1"/>
</dbReference>
<evidence type="ECO:0000313" key="2">
    <source>
        <dbReference type="EMBL" id="AIX97069.1"/>
    </source>
</evidence>
<dbReference type="InterPro" id="IPR005055">
    <property type="entry name" value="A10/PebIII"/>
</dbReference>
<gene>
    <name evidence="2" type="primary">csp1</name>
</gene>